<organism evidence="2 3">
    <name type="scientific">uncultured phage cr126_1</name>
    <dbReference type="NCBI Taxonomy" id="2772075"/>
    <lineage>
        <taxon>Viruses</taxon>
        <taxon>Duplodnaviria</taxon>
        <taxon>Heunggongvirae</taxon>
        <taxon>Uroviricota</taxon>
        <taxon>Caudoviricetes</taxon>
        <taxon>Crassvirales</taxon>
        <taxon>Steigviridae</taxon>
        <taxon>Asinivirinae</taxon>
        <taxon>Kolpuevirus</taxon>
        <taxon>Kolpuevirus hominis</taxon>
    </lineage>
</organism>
<dbReference type="Proteomes" id="UP000594161">
    <property type="component" value="Segment"/>
</dbReference>
<evidence type="ECO:0000256" key="1">
    <source>
        <dbReference type="SAM" id="MobiDB-lite"/>
    </source>
</evidence>
<feature type="region of interest" description="Disordered" evidence="1">
    <location>
        <begin position="1"/>
        <end position="26"/>
    </location>
</feature>
<evidence type="ECO:0000313" key="3">
    <source>
        <dbReference type="Proteomes" id="UP000594161"/>
    </source>
</evidence>
<dbReference type="RefSeq" id="YP_010111704.1">
    <property type="nucleotide sequence ID" value="NC_055884.1"/>
</dbReference>
<dbReference type="EMBL" id="MT774391">
    <property type="protein sequence ID" value="QOR59546.1"/>
    <property type="molecule type" value="Genomic_DNA"/>
</dbReference>
<reference evidence="2 3" key="1">
    <citation type="submission" date="2020-07" db="EMBL/GenBank/DDBJ databases">
        <title>Taxonomic proposal: Crassvirales, a new order of highly abundant and diverse bacterial viruses.</title>
        <authorList>
            <person name="Shkoporov A.N."/>
            <person name="Stockdale S.R."/>
            <person name="Guerin E."/>
            <person name="Ross R.P."/>
            <person name="Hill C."/>
        </authorList>
    </citation>
    <scope>NUCLEOTIDE SEQUENCE [LARGE SCALE GENOMIC DNA]</scope>
</reference>
<protein>
    <submittedName>
        <fullName evidence="2">Zn-ribbon protein</fullName>
    </submittedName>
</protein>
<proteinExistence type="predicted"/>
<accession>A0A7M1RZ49</accession>
<dbReference type="KEGG" id="vg:65130153"/>
<dbReference type="GeneID" id="65130153"/>
<evidence type="ECO:0000313" key="2">
    <source>
        <dbReference type="EMBL" id="QOR59546.1"/>
    </source>
</evidence>
<sequence length="112" mass="12810">MSKQGIYVGPTNNSPNRDRQPTDKQKRWRIRNNILWRLKGMTIPYYAGTGILTPVEVEKLTQAFSLIREVVGNSTQSSRELGFNAVERCKYCGKPSTHEGGLCDNCYNVRHY</sequence>
<name>A0A7M1RZ49_9CAUD</name>
<keyword evidence="3" id="KW-1185">Reference proteome</keyword>
<feature type="compositionally biased region" description="Basic and acidic residues" evidence="1">
    <location>
        <begin position="16"/>
        <end position="25"/>
    </location>
</feature>